<feature type="region of interest" description="Disordered" evidence="1">
    <location>
        <begin position="111"/>
        <end position="148"/>
    </location>
</feature>
<accession>A0ABN9WHG8</accession>
<keyword evidence="3" id="KW-1185">Reference proteome</keyword>
<gene>
    <name evidence="2" type="ORF">PCOR1329_LOCUS67391</name>
</gene>
<protein>
    <submittedName>
        <fullName evidence="2">Uncharacterized protein</fullName>
    </submittedName>
</protein>
<proteinExistence type="predicted"/>
<name>A0ABN9WHG8_9DINO</name>
<evidence type="ECO:0000256" key="1">
    <source>
        <dbReference type="SAM" id="MobiDB-lite"/>
    </source>
</evidence>
<evidence type="ECO:0000313" key="3">
    <source>
        <dbReference type="Proteomes" id="UP001189429"/>
    </source>
</evidence>
<reference evidence="2" key="1">
    <citation type="submission" date="2023-10" db="EMBL/GenBank/DDBJ databases">
        <authorList>
            <person name="Chen Y."/>
            <person name="Shah S."/>
            <person name="Dougan E. K."/>
            <person name="Thang M."/>
            <person name="Chan C."/>
        </authorList>
    </citation>
    <scope>NUCLEOTIDE SEQUENCE [LARGE SCALE GENOMIC DNA]</scope>
</reference>
<organism evidence="2 3">
    <name type="scientific">Prorocentrum cordatum</name>
    <dbReference type="NCBI Taxonomy" id="2364126"/>
    <lineage>
        <taxon>Eukaryota</taxon>
        <taxon>Sar</taxon>
        <taxon>Alveolata</taxon>
        <taxon>Dinophyceae</taxon>
        <taxon>Prorocentrales</taxon>
        <taxon>Prorocentraceae</taxon>
        <taxon>Prorocentrum</taxon>
    </lineage>
</organism>
<sequence length="173" mass="18803">MFFFGTARFQFRFLITTRTTPIRPMPPANKSRGEGDADKLMGGMASVVSETDQSNTKASGVEDNVKSSAEMKTIISPHVARMDHTEACIHEHNEKLQADLKKLVETALETKWESSTTASSGPSPTVRSSVSRRGMLGDSPTDASKFWIGGSTRPMFSTAMVEHAKKVPVSIPA</sequence>
<comment type="caution">
    <text evidence="2">The sequence shown here is derived from an EMBL/GenBank/DDBJ whole genome shotgun (WGS) entry which is preliminary data.</text>
</comment>
<evidence type="ECO:0000313" key="2">
    <source>
        <dbReference type="EMBL" id="CAK0885904.1"/>
    </source>
</evidence>
<dbReference type="EMBL" id="CAUYUJ010018728">
    <property type="protein sequence ID" value="CAK0885904.1"/>
    <property type="molecule type" value="Genomic_DNA"/>
</dbReference>
<dbReference type="Proteomes" id="UP001189429">
    <property type="component" value="Unassembled WGS sequence"/>
</dbReference>
<feature type="compositionally biased region" description="Low complexity" evidence="1">
    <location>
        <begin position="114"/>
        <end position="134"/>
    </location>
</feature>